<gene>
    <name evidence="1" type="ORF">METZ01_LOCUS501131</name>
</gene>
<evidence type="ECO:0000313" key="1">
    <source>
        <dbReference type="EMBL" id="SVE48277.1"/>
    </source>
</evidence>
<dbReference type="AlphaFoldDB" id="A0A383DUS4"/>
<protein>
    <submittedName>
        <fullName evidence="1">Uncharacterized protein</fullName>
    </submittedName>
</protein>
<organism evidence="1">
    <name type="scientific">marine metagenome</name>
    <dbReference type="NCBI Taxonomy" id="408172"/>
    <lineage>
        <taxon>unclassified sequences</taxon>
        <taxon>metagenomes</taxon>
        <taxon>ecological metagenomes</taxon>
    </lineage>
</organism>
<accession>A0A383DUS4</accession>
<sequence>MTKLSRIAVPVLKDYYDGIVARAKSRYSQHLVKKDMIKHRVMSEKYLNYTNSMESEKTG</sequence>
<reference evidence="1" key="1">
    <citation type="submission" date="2018-05" db="EMBL/GenBank/DDBJ databases">
        <authorList>
            <person name="Lanie J.A."/>
            <person name="Ng W.-L."/>
            <person name="Kazmierczak K.M."/>
            <person name="Andrzejewski T.M."/>
            <person name="Davidsen T.M."/>
            <person name="Wayne K.J."/>
            <person name="Tettelin H."/>
            <person name="Glass J.I."/>
            <person name="Rusch D."/>
            <person name="Podicherti R."/>
            <person name="Tsui H.-C.T."/>
            <person name="Winkler M.E."/>
        </authorList>
    </citation>
    <scope>NUCLEOTIDE SEQUENCE</scope>
</reference>
<proteinExistence type="predicted"/>
<dbReference type="EMBL" id="UINC01220387">
    <property type="protein sequence ID" value="SVE48277.1"/>
    <property type="molecule type" value="Genomic_DNA"/>
</dbReference>
<name>A0A383DUS4_9ZZZZ</name>